<evidence type="ECO:0000256" key="3">
    <source>
        <dbReference type="ARBA" id="ARBA00014376"/>
    </source>
</evidence>
<feature type="domain" description="Flagellar basal body rod protein N-terminal" evidence="7">
    <location>
        <begin position="32"/>
        <end position="51"/>
    </location>
</feature>
<dbReference type="GO" id="GO:0030694">
    <property type="term" value="C:bacterial-type flagellum basal body, rod"/>
    <property type="evidence" value="ECO:0007669"/>
    <property type="project" value="InterPro"/>
</dbReference>
<reference evidence="8" key="1">
    <citation type="journal article" date="2014" name="Int. J. Syst. Evol. Microbiol.">
        <title>Complete genome sequence of Corynebacterium casei LMG S-19264T (=DSM 44701T), isolated from a smear-ripened cheese.</title>
        <authorList>
            <consortium name="US DOE Joint Genome Institute (JGI-PGF)"/>
            <person name="Walter F."/>
            <person name="Albersmeier A."/>
            <person name="Kalinowski J."/>
            <person name="Ruckert C."/>
        </authorList>
    </citation>
    <scope>NUCLEOTIDE SEQUENCE</scope>
    <source>
        <strain evidence="8">CCM 7684</strain>
    </source>
</reference>
<evidence type="ECO:0000313" key="8">
    <source>
        <dbReference type="EMBL" id="GGE40698.1"/>
    </source>
</evidence>
<gene>
    <name evidence="8" type="primary">flgB</name>
    <name evidence="8" type="ORF">GCM10007276_17560</name>
</gene>
<comment type="similarity">
    <text evidence="2 6">Belongs to the flagella basal body rod proteins family.</text>
</comment>
<evidence type="ECO:0000256" key="6">
    <source>
        <dbReference type="PIRNR" id="PIRNR002889"/>
    </source>
</evidence>
<comment type="caution">
    <text evidence="8">The sequence shown here is derived from an EMBL/GenBank/DDBJ whole genome shotgun (WGS) entry which is preliminary data.</text>
</comment>
<keyword evidence="4 6" id="KW-0975">Bacterial flagellum</keyword>
<evidence type="ECO:0000256" key="1">
    <source>
        <dbReference type="ARBA" id="ARBA00004117"/>
    </source>
</evidence>
<dbReference type="RefSeq" id="WP_229729306.1">
    <property type="nucleotide sequence ID" value="NZ_BMCP01000002.1"/>
</dbReference>
<evidence type="ECO:0000256" key="5">
    <source>
        <dbReference type="ARBA" id="ARBA00024934"/>
    </source>
</evidence>
<evidence type="ECO:0000256" key="2">
    <source>
        <dbReference type="ARBA" id="ARBA00009677"/>
    </source>
</evidence>
<dbReference type="PIRSF" id="PIRSF002889">
    <property type="entry name" value="Rod_FlgB"/>
    <property type="match status" value="1"/>
</dbReference>
<evidence type="ECO:0000313" key="9">
    <source>
        <dbReference type="Proteomes" id="UP000602745"/>
    </source>
</evidence>
<dbReference type="GO" id="GO:0071973">
    <property type="term" value="P:bacterial-type flagellum-dependent cell motility"/>
    <property type="evidence" value="ECO:0007669"/>
    <property type="project" value="InterPro"/>
</dbReference>
<comment type="subcellular location">
    <subcellularLocation>
        <location evidence="1 6">Bacterial flagellum basal body</location>
    </subcellularLocation>
</comment>
<dbReference type="InterPro" id="IPR001444">
    <property type="entry name" value="Flag_bb_rod_N"/>
</dbReference>
<comment type="subunit">
    <text evidence="6">The basal body constitutes a major portion of the flagellar organelle and consists of a number of rings mounted on a central rod.</text>
</comment>
<dbReference type="Proteomes" id="UP000602745">
    <property type="component" value="Unassembled WGS sequence"/>
</dbReference>
<keyword evidence="8" id="KW-0282">Flagellum</keyword>
<keyword evidence="9" id="KW-1185">Reference proteome</keyword>
<dbReference type="Pfam" id="PF00460">
    <property type="entry name" value="Flg_bb_rod"/>
    <property type="match status" value="1"/>
</dbReference>
<sequence length="145" mass="15878">MPSTFNKMGAPDMAIAGLNVLGFLKTKMMWHQERQRVLAQNIANADTPGYRAHDLRQLEFTPSQVHRPNPVQLVATAPGHQGSLPGTASANEDRAHTFETTPEGNSVVLEEEVLKVGQNAMDHQTAAQLYTRSIGILRRAIARPA</sequence>
<dbReference type="AlphaFoldDB" id="A0A8J2YF67"/>
<comment type="function">
    <text evidence="5 6">Structural component of flagellum, the bacterial motility apparatus. Part of the rod structure of flagellar basal body.</text>
</comment>
<dbReference type="EMBL" id="BMCP01000002">
    <property type="protein sequence ID" value="GGE40698.1"/>
    <property type="molecule type" value="Genomic_DNA"/>
</dbReference>
<protein>
    <recommendedName>
        <fullName evidence="3 6">Flagellar basal body rod protein FlgB</fullName>
    </recommendedName>
</protein>
<evidence type="ECO:0000256" key="4">
    <source>
        <dbReference type="ARBA" id="ARBA00023143"/>
    </source>
</evidence>
<proteinExistence type="inferred from homology"/>
<organism evidence="8 9">
    <name type="scientific">Agaricicola taiwanensis</name>
    <dbReference type="NCBI Taxonomy" id="591372"/>
    <lineage>
        <taxon>Bacteria</taxon>
        <taxon>Pseudomonadati</taxon>
        <taxon>Pseudomonadota</taxon>
        <taxon>Alphaproteobacteria</taxon>
        <taxon>Rhodobacterales</taxon>
        <taxon>Paracoccaceae</taxon>
        <taxon>Agaricicola</taxon>
    </lineage>
</organism>
<accession>A0A8J2YF67</accession>
<dbReference type="InterPro" id="IPR006300">
    <property type="entry name" value="FlgB"/>
</dbReference>
<reference evidence="8" key="2">
    <citation type="submission" date="2020-09" db="EMBL/GenBank/DDBJ databases">
        <authorList>
            <person name="Sun Q."/>
            <person name="Sedlacek I."/>
        </authorList>
    </citation>
    <scope>NUCLEOTIDE SEQUENCE</scope>
    <source>
        <strain evidence="8">CCM 7684</strain>
    </source>
</reference>
<name>A0A8J2YF67_9RHOB</name>
<keyword evidence="8" id="KW-0966">Cell projection</keyword>
<keyword evidence="8" id="KW-0969">Cilium</keyword>
<evidence type="ECO:0000259" key="7">
    <source>
        <dbReference type="Pfam" id="PF00460"/>
    </source>
</evidence>